<keyword evidence="2" id="KW-1185">Reference proteome</keyword>
<gene>
    <name evidence="1" type="ORF">J8F10_37520</name>
</gene>
<dbReference type="RefSeq" id="WP_210663491.1">
    <property type="nucleotide sequence ID" value="NZ_JAGKQQ010000002.1"/>
</dbReference>
<comment type="caution">
    <text evidence="1">The sequence shown here is derived from an EMBL/GenBank/DDBJ whole genome shotgun (WGS) entry which is preliminary data.</text>
</comment>
<dbReference type="EMBL" id="JAGKQQ010000002">
    <property type="protein sequence ID" value="MBP3960956.1"/>
    <property type="molecule type" value="Genomic_DNA"/>
</dbReference>
<proteinExistence type="predicted"/>
<name>A0ABS5C4L3_9BACT</name>
<evidence type="ECO:0000313" key="1">
    <source>
        <dbReference type="EMBL" id="MBP3960956.1"/>
    </source>
</evidence>
<dbReference type="Proteomes" id="UP000676565">
    <property type="component" value="Unassembled WGS sequence"/>
</dbReference>
<reference evidence="1 2" key="1">
    <citation type="submission" date="2021-04" db="EMBL/GenBank/DDBJ databases">
        <authorList>
            <person name="Ivanova A."/>
        </authorList>
    </citation>
    <scope>NUCLEOTIDE SEQUENCE [LARGE SCALE GENOMIC DNA]</scope>
    <source>
        <strain evidence="1 2">G18</strain>
    </source>
</reference>
<accession>A0ABS5C4L3</accession>
<protein>
    <submittedName>
        <fullName evidence="1">Uncharacterized protein</fullName>
    </submittedName>
</protein>
<sequence>MNRLALATFLLVGGKVFLQTASADGKTRTLLCFRSLEERGRQLKNSAGVIIFVGNET</sequence>
<evidence type="ECO:0000313" key="2">
    <source>
        <dbReference type="Proteomes" id="UP000676565"/>
    </source>
</evidence>
<organism evidence="1 2">
    <name type="scientific">Gemmata palustris</name>
    <dbReference type="NCBI Taxonomy" id="2822762"/>
    <lineage>
        <taxon>Bacteria</taxon>
        <taxon>Pseudomonadati</taxon>
        <taxon>Planctomycetota</taxon>
        <taxon>Planctomycetia</taxon>
        <taxon>Gemmatales</taxon>
        <taxon>Gemmataceae</taxon>
        <taxon>Gemmata</taxon>
    </lineage>
</organism>